<dbReference type="SUPFAM" id="SSF53167">
    <property type="entry name" value="Purine and uridine phosphorylases"/>
    <property type="match status" value="1"/>
</dbReference>
<gene>
    <name evidence="1" type="primary">mqnB</name>
    <name evidence="4" type="ORF">NDM98_18115</name>
</gene>
<dbReference type="PANTHER" id="PTHR46832:SF2">
    <property type="entry name" value="FUTALOSINE HYDROLASE"/>
    <property type="match status" value="1"/>
</dbReference>
<dbReference type="HAMAP" id="MF_00991">
    <property type="entry name" value="MqnB"/>
    <property type="match status" value="1"/>
</dbReference>
<evidence type="ECO:0000256" key="2">
    <source>
        <dbReference type="NCBIfam" id="TIGR03664"/>
    </source>
</evidence>
<dbReference type="GO" id="GO:0016798">
    <property type="term" value="F:hydrolase activity, acting on glycosyl bonds"/>
    <property type="evidence" value="ECO:0007669"/>
    <property type="project" value="UniProtKB-KW"/>
</dbReference>
<dbReference type="InterPro" id="IPR019963">
    <property type="entry name" value="FL_hydrolase_MqnB"/>
</dbReference>
<dbReference type="Proteomes" id="UP001203665">
    <property type="component" value="Unassembled WGS sequence"/>
</dbReference>
<comment type="similarity">
    <text evidence="1">Belongs to the PNP/UDP phosphorylase family. Futalosine hydrolase subfamily.</text>
</comment>
<keyword evidence="4" id="KW-0326">Glycosidase</keyword>
<evidence type="ECO:0000256" key="1">
    <source>
        <dbReference type="HAMAP-Rule" id="MF_00991"/>
    </source>
</evidence>
<dbReference type="InterPro" id="IPR000845">
    <property type="entry name" value="Nucleoside_phosphorylase_d"/>
</dbReference>
<dbReference type="InterPro" id="IPR035994">
    <property type="entry name" value="Nucleoside_phosphorylase_sf"/>
</dbReference>
<comment type="function">
    <text evidence="1">Catalyzes the hydrolysis of futalosine (FL) to dehypoxanthine futalosine (DHFL) and hypoxanthine, a step in the biosynthesis of menaquinone (MK, vitamin K2).</text>
</comment>
<protein>
    <recommendedName>
        <fullName evidence="1 2">Futalosine hydrolase</fullName>
        <shortName evidence="1">FL hydrolase</shortName>
        <ecNumber evidence="1 2">3.2.2.26</ecNumber>
    </recommendedName>
    <alternativeName>
        <fullName evidence="1">Futalosine nucleosidase</fullName>
    </alternativeName>
    <alternativeName>
        <fullName evidence="1">Menaquinone biosynthetic enzyme MqnB</fullName>
    </alternativeName>
</protein>
<keyword evidence="1 4" id="KW-0378">Hydrolase</keyword>
<dbReference type="EMBL" id="JAMQJY010000003">
    <property type="protein sequence ID" value="MCM2677158.1"/>
    <property type="molecule type" value="Genomic_DNA"/>
</dbReference>
<dbReference type="NCBIfam" id="TIGR03664">
    <property type="entry name" value="fut_nucase"/>
    <property type="match status" value="1"/>
</dbReference>
<evidence type="ECO:0000313" key="5">
    <source>
        <dbReference type="Proteomes" id="UP001203665"/>
    </source>
</evidence>
<dbReference type="Gene3D" id="3.40.50.1580">
    <property type="entry name" value="Nucleoside phosphorylase domain"/>
    <property type="match status" value="1"/>
</dbReference>
<dbReference type="CDD" id="cd17766">
    <property type="entry name" value="futalosine_nucleosidase_MqnB"/>
    <property type="match status" value="1"/>
</dbReference>
<dbReference type="EC" id="3.2.2.26" evidence="1 2"/>
<sequence>MIRDQRDSTTPSILIMTSVAAEKEAIERGLSGSSQFQVALTGVGPAKAAARTATELAARTYQYVINAGVAGGFSGKADITSIVVASRIIAADLGSESVDGFLPVDQLGLGSSEIKPDRSKSTELVKRLEDMNATVTLAPVLTLATVTGTQKTTNELTSRFPDAAAEAMEGHGVATAAELAQIPVLEVRTISNQVGPRDRDAWQIKEALQALERVGRALTEVWS</sequence>
<keyword evidence="5" id="KW-1185">Reference proteome</keyword>
<feature type="domain" description="Nucleoside phosphorylase" evidence="3">
    <location>
        <begin position="31"/>
        <end position="219"/>
    </location>
</feature>
<proteinExistence type="inferred from homology"/>
<keyword evidence="1" id="KW-0474">Menaquinone biosynthesis</keyword>
<accession>A0ABT0XP74</accession>
<comment type="caution">
    <text evidence="4">The sequence shown here is derived from an EMBL/GenBank/DDBJ whole genome shotgun (WGS) entry which is preliminary data.</text>
</comment>
<comment type="pathway">
    <text evidence="1">Quinol/quinone metabolism; menaquinone biosynthesis.</text>
</comment>
<dbReference type="RefSeq" id="WP_251610669.1">
    <property type="nucleotide sequence ID" value="NZ_JAMQJY010000003.1"/>
</dbReference>
<organism evidence="4 5">
    <name type="scientific">Alkalicoccobacillus plakortidis</name>
    <dbReference type="NCBI Taxonomy" id="444060"/>
    <lineage>
        <taxon>Bacteria</taxon>
        <taxon>Bacillati</taxon>
        <taxon>Bacillota</taxon>
        <taxon>Bacilli</taxon>
        <taxon>Bacillales</taxon>
        <taxon>Bacillaceae</taxon>
        <taxon>Alkalicoccobacillus</taxon>
    </lineage>
</organism>
<dbReference type="NCBIfam" id="NF006087">
    <property type="entry name" value="PRK08236.1"/>
    <property type="match status" value="1"/>
</dbReference>
<evidence type="ECO:0000313" key="4">
    <source>
        <dbReference type="EMBL" id="MCM2677158.1"/>
    </source>
</evidence>
<dbReference type="PANTHER" id="PTHR46832">
    <property type="entry name" value="5'-METHYLTHIOADENOSINE/S-ADENOSYLHOMOCYSTEINE NUCLEOSIDASE"/>
    <property type="match status" value="1"/>
</dbReference>
<comment type="catalytic activity">
    <reaction evidence="1">
        <text>futalosine + H2O = dehypoxanthine futalosine + hypoxanthine</text>
        <dbReference type="Rhea" id="RHEA:25904"/>
        <dbReference type="ChEBI" id="CHEBI:15377"/>
        <dbReference type="ChEBI" id="CHEBI:17368"/>
        <dbReference type="ChEBI" id="CHEBI:58863"/>
        <dbReference type="ChEBI" id="CHEBI:58864"/>
        <dbReference type="EC" id="3.2.2.26"/>
    </reaction>
</comment>
<evidence type="ECO:0000259" key="3">
    <source>
        <dbReference type="Pfam" id="PF01048"/>
    </source>
</evidence>
<reference evidence="4" key="1">
    <citation type="submission" date="2022-06" db="EMBL/GenBank/DDBJ databases">
        <title>Alkalicoccobacillus porphyridii sp. nov., isolated from a marine red alga, Porphyridium purpureum and reclassification of Shouchella plakortidis and Shouchella gibsonii as Alkalicoccobacillus plakortidis comb. nov. and Alkalicoccobacillus gibsonii comb. nov.</title>
        <authorList>
            <person name="Kim K.H."/>
            <person name="Lee J.K."/>
            <person name="Han D.M."/>
            <person name="Baek J.H."/>
            <person name="Jeon C.O."/>
        </authorList>
    </citation>
    <scope>NUCLEOTIDE SEQUENCE</scope>
    <source>
        <strain evidence="4">DSM 19153</strain>
    </source>
</reference>
<name>A0ABT0XP74_9BACI</name>
<dbReference type="Pfam" id="PF01048">
    <property type="entry name" value="PNP_UDP_1"/>
    <property type="match status" value="1"/>
</dbReference>